<dbReference type="InterPro" id="IPR003736">
    <property type="entry name" value="PAAI_dom"/>
</dbReference>
<dbReference type="PANTHER" id="PTHR21660">
    <property type="entry name" value="THIOESTERASE SUPERFAMILY MEMBER-RELATED"/>
    <property type="match status" value="1"/>
</dbReference>
<keyword evidence="2 4" id="KW-0378">Hydrolase</keyword>
<evidence type="ECO:0000313" key="4">
    <source>
        <dbReference type="EMBL" id="SPD67579.1"/>
    </source>
</evidence>
<protein>
    <submittedName>
        <fullName evidence="4">Enzyme</fullName>
        <ecNumber evidence="4">3.1.2.-</ecNumber>
    </submittedName>
</protein>
<dbReference type="EC" id="3.1.2.-" evidence="4"/>
<feature type="domain" description="Thioesterase" evidence="3">
    <location>
        <begin position="48"/>
        <end position="109"/>
    </location>
</feature>
<accession>A0A9Q7UX32</accession>
<dbReference type="SUPFAM" id="SSF54637">
    <property type="entry name" value="Thioesterase/thiol ester dehydrase-isomerase"/>
    <property type="match status" value="1"/>
</dbReference>
<organism evidence="4 5">
    <name type="scientific">Cupriavidus taiwanensis</name>
    <dbReference type="NCBI Taxonomy" id="164546"/>
    <lineage>
        <taxon>Bacteria</taxon>
        <taxon>Pseudomonadati</taxon>
        <taxon>Pseudomonadota</taxon>
        <taxon>Betaproteobacteria</taxon>
        <taxon>Burkholderiales</taxon>
        <taxon>Burkholderiaceae</taxon>
        <taxon>Cupriavidus</taxon>
    </lineage>
</organism>
<dbReference type="InterPro" id="IPR039298">
    <property type="entry name" value="ACOT13"/>
</dbReference>
<evidence type="ECO:0000313" key="5">
    <source>
        <dbReference type="Proteomes" id="UP000254259"/>
    </source>
</evidence>
<dbReference type="InterPro" id="IPR006683">
    <property type="entry name" value="Thioestr_dom"/>
</dbReference>
<keyword evidence="4" id="KW-0614">Plasmid</keyword>
<evidence type="ECO:0000256" key="1">
    <source>
        <dbReference type="ARBA" id="ARBA00008324"/>
    </source>
</evidence>
<name>A0A9Q7UX32_9BURK</name>
<dbReference type="NCBIfam" id="TIGR00369">
    <property type="entry name" value="unchar_dom_1"/>
    <property type="match status" value="1"/>
</dbReference>
<dbReference type="PANTHER" id="PTHR21660:SF1">
    <property type="entry name" value="ACYL-COENZYME A THIOESTERASE 13"/>
    <property type="match status" value="1"/>
</dbReference>
<proteinExistence type="inferred from homology"/>
<gene>
    <name evidence="4" type="ORF">CBM2636_MP20429</name>
</gene>
<dbReference type="Gene3D" id="3.10.129.10">
    <property type="entry name" value="Hotdog Thioesterase"/>
    <property type="match status" value="1"/>
</dbReference>
<sequence>MNRSNEHPGFERVPEGRGFMSSLGILYMHRKRPILALRITQQHLNGLGHPHGGMLATLADSALGMLMAREAGLPGVTVSLSIDYLSPGRLGDWVEAHVQFDKLGQRLRFGGCRLLVGERCLLKANAVFAVPRPHST</sequence>
<dbReference type="Pfam" id="PF03061">
    <property type="entry name" value="4HBT"/>
    <property type="match status" value="1"/>
</dbReference>
<dbReference type="InterPro" id="IPR029069">
    <property type="entry name" value="HotDog_dom_sf"/>
</dbReference>
<dbReference type="EMBL" id="LT984814">
    <property type="protein sequence ID" value="SPD67579.1"/>
    <property type="molecule type" value="Genomic_DNA"/>
</dbReference>
<comment type="similarity">
    <text evidence="1">Belongs to the thioesterase PaaI family.</text>
</comment>
<reference evidence="4 5" key="1">
    <citation type="submission" date="2018-01" db="EMBL/GenBank/DDBJ databases">
        <authorList>
            <person name="Clerissi C."/>
        </authorList>
    </citation>
    <scope>NUCLEOTIDE SEQUENCE [LARGE SCALE GENOMIC DNA]</scope>
    <source>
        <strain evidence="4">Cupriavidus taiwanensis SWF 66322</strain>
        <plasmid evidence="5">cbm2636_mp</plasmid>
    </source>
</reference>
<geneLocation type="plasmid" evidence="5">
    <name>cbm2636_mp</name>
</geneLocation>
<dbReference type="GO" id="GO:0047617">
    <property type="term" value="F:fatty acyl-CoA hydrolase activity"/>
    <property type="evidence" value="ECO:0007669"/>
    <property type="project" value="InterPro"/>
</dbReference>
<dbReference type="RefSeq" id="WP_115713099.1">
    <property type="nucleotide sequence ID" value="NZ_LT984814.1"/>
</dbReference>
<evidence type="ECO:0000259" key="3">
    <source>
        <dbReference type="Pfam" id="PF03061"/>
    </source>
</evidence>
<evidence type="ECO:0000256" key="2">
    <source>
        <dbReference type="ARBA" id="ARBA00022801"/>
    </source>
</evidence>
<dbReference type="Proteomes" id="UP000254259">
    <property type="component" value="Plasmid CBM2636_mp"/>
</dbReference>
<dbReference type="AlphaFoldDB" id="A0A9Q7UX32"/>
<dbReference type="CDD" id="cd03443">
    <property type="entry name" value="PaaI_thioesterase"/>
    <property type="match status" value="1"/>
</dbReference>